<evidence type="ECO:0000313" key="2">
    <source>
        <dbReference type="EMBL" id="TFK50207.1"/>
    </source>
</evidence>
<dbReference type="EMBL" id="ML213514">
    <property type="protein sequence ID" value="TFK50207.1"/>
    <property type="molecule type" value="Genomic_DNA"/>
</dbReference>
<name>A0A5C3MYU4_9AGAM</name>
<evidence type="ECO:0000256" key="1">
    <source>
        <dbReference type="SAM" id="SignalP"/>
    </source>
</evidence>
<accession>A0A5C3MYU4</accession>
<proteinExistence type="predicted"/>
<dbReference type="Proteomes" id="UP000305948">
    <property type="component" value="Unassembled WGS sequence"/>
</dbReference>
<feature type="signal peptide" evidence="1">
    <location>
        <begin position="1"/>
        <end position="19"/>
    </location>
</feature>
<evidence type="ECO:0008006" key="4">
    <source>
        <dbReference type="Google" id="ProtNLM"/>
    </source>
</evidence>
<keyword evidence="3" id="KW-1185">Reference proteome</keyword>
<evidence type="ECO:0000313" key="3">
    <source>
        <dbReference type="Proteomes" id="UP000305948"/>
    </source>
</evidence>
<feature type="chain" id="PRO_5022701781" description="Secreted protein" evidence="1">
    <location>
        <begin position="20"/>
        <end position="83"/>
    </location>
</feature>
<reference evidence="2 3" key="1">
    <citation type="journal article" date="2019" name="Nat. Ecol. Evol.">
        <title>Megaphylogeny resolves global patterns of mushroom evolution.</title>
        <authorList>
            <person name="Varga T."/>
            <person name="Krizsan K."/>
            <person name="Foldi C."/>
            <person name="Dima B."/>
            <person name="Sanchez-Garcia M."/>
            <person name="Sanchez-Ramirez S."/>
            <person name="Szollosi G.J."/>
            <person name="Szarkandi J.G."/>
            <person name="Papp V."/>
            <person name="Albert L."/>
            <person name="Andreopoulos W."/>
            <person name="Angelini C."/>
            <person name="Antonin V."/>
            <person name="Barry K.W."/>
            <person name="Bougher N.L."/>
            <person name="Buchanan P."/>
            <person name="Buyck B."/>
            <person name="Bense V."/>
            <person name="Catcheside P."/>
            <person name="Chovatia M."/>
            <person name="Cooper J."/>
            <person name="Damon W."/>
            <person name="Desjardin D."/>
            <person name="Finy P."/>
            <person name="Geml J."/>
            <person name="Haridas S."/>
            <person name="Hughes K."/>
            <person name="Justo A."/>
            <person name="Karasinski D."/>
            <person name="Kautmanova I."/>
            <person name="Kiss B."/>
            <person name="Kocsube S."/>
            <person name="Kotiranta H."/>
            <person name="LaButti K.M."/>
            <person name="Lechner B.E."/>
            <person name="Liimatainen K."/>
            <person name="Lipzen A."/>
            <person name="Lukacs Z."/>
            <person name="Mihaltcheva S."/>
            <person name="Morgado L.N."/>
            <person name="Niskanen T."/>
            <person name="Noordeloos M.E."/>
            <person name="Ohm R.A."/>
            <person name="Ortiz-Santana B."/>
            <person name="Ovrebo C."/>
            <person name="Racz N."/>
            <person name="Riley R."/>
            <person name="Savchenko A."/>
            <person name="Shiryaev A."/>
            <person name="Soop K."/>
            <person name="Spirin V."/>
            <person name="Szebenyi C."/>
            <person name="Tomsovsky M."/>
            <person name="Tulloss R.E."/>
            <person name="Uehling J."/>
            <person name="Grigoriev I.V."/>
            <person name="Vagvolgyi C."/>
            <person name="Papp T."/>
            <person name="Martin F.M."/>
            <person name="Miettinen O."/>
            <person name="Hibbett D.S."/>
            <person name="Nagy L.G."/>
        </authorList>
    </citation>
    <scope>NUCLEOTIDE SEQUENCE [LARGE SCALE GENOMIC DNA]</scope>
    <source>
        <strain evidence="2 3">OMC1185</strain>
    </source>
</reference>
<dbReference type="AlphaFoldDB" id="A0A5C3MYU4"/>
<sequence>MSSLPLCLICGQLVAILRSLLMLRDIGWTGSRSILPPISAFRSPPSPSAASDHNGNFPVIAFEISNLVRATGDLSPSEDTDPA</sequence>
<keyword evidence="1" id="KW-0732">Signal</keyword>
<organism evidence="2 3">
    <name type="scientific">Heliocybe sulcata</name>
    <dbReference type="NCBI Taxonomy" id="5364"/>
    <lineage>
        <taxon>Eukaryota</taxon>
        <taxon>Fungi</taxon>
        <taxon>Dikarya</taxon>
        <taxon>Basidiomycota</taxon>
        <taxon>Agaricomycotina</taxon>
        <taxon>Agaricomycetes</taxon>
        <taxon>Gloeophyllales</taxon>
        <taxon>Gloeophyllaceae</taxon>
        <taxon>Heliocybe</taxon>
    </lineage>
</organism>
<gene>
    <name evidence="2" type="ORF">OE88DRAFT_1661832</name>
</gene>
<protein>
    <recommendedName>
        <fullName evidence="4">Secreted protein</fullName>
    </recommendedName>
</protein>